<dbReference type="Gene3D" id="2.60.40.10">
    <property type="entry name" value="Immunoglobulins"/>
    <property type="match status" value="1"/>
</dbReference>
<dbReference type="InterPro" id="IPR015943">
    <property type="entry name" value="WD40/YVTN_repeat-like_dom_sf"/>
</dbReference>
<keyword evidence="5" id="KW-0808">Transferase</keyword>
<keyword evidence="1" id="KW-0812">Transmembrane</keyword>
<name>A0ABW3CZ07_9FLAO</name>
<evidence type="ECO:0000256" key="2">
    <source>
        <dbReference type="SAM" id="SignalP"/>
    </source>
</evidence>
<dbReference type="Proteomes" id="UP001596978">
    <property type="component" value="Unassembled WGS sequence"/>
</dbReference>
<keyword evidence="5" id="KW-0418">Kinase</keyword>
<dbReference type="GO" id="GO:0016301">
    <property type="term" value="F:kinase activity"/>
    <property type="evidence" value="ECO:0007669"/>
    <property type="project" value="UniProtKB-KW"/>
</dbReference>
<evidence type="ECO:0000259" key="3">
    <source>
        <dbReference type="Pfam" id="PF06580"/>
    </source>
</evidence>
<keyword evidence="2" id="KW-0732">Signal</keyword>
<dbReference type="SUPFAM" id="SSF50998">
    <property type="entry name" value="Quinoprotein alcohol dehydrogenase-like"/>
    <property type="match status" value="2"/>
</dbReference>
<evidence type="ECO:0000259" key="4">
    <source>
        <dbReference type="Pfam" id="PF07495"/>
    </source>
</evidence>
<evidence type="ECO:0000256" key="1">
    <source>
        <dbReference type="SAM" id="Phobius"/>
    </source>
</evidence>
<dbReference type="EMBL" id="JBHTJH010000010">
    <property type="protein sequence ID" value="MFD0862736.1"/>
    <property type="molecule type" value="Genomic_DNA"/>
</dbReference>
<feature type="chain" id="PRO_5045693461" evidence="2">
    <location>
        <begin position="19"/>
        <end position="974"/>
    </location>
</feature>
<feature type="transmembrane region" description="Helical" evidence="1">
    <location>
        <begin position="727"/>
        <end position="746"/>
    </location>
</feature>
<dbReference type="InterPro" id="IPR011047">
    <property type="entry name" value="Quinoprotein_ADH-like_sf"/>
</dbReference>
<dbReference type="Gene3D" id="2.130.10.10">
    <property type="entry name" value="YVTN repeat-like/Quinoprotein amine dehydrogenase"/>
    <property type="match status" value="2"/>
</dbReference>
<keyword evidence="6" id="KW-1185">Reference proteome</keyword>
<dbReference type="Pfam" id="PF07495">
    <property type="entry name" value="Y_Y_Y"/>
    <property type="match status" value="1"/>
</dbReference>
<evidence type="ECO:0000313" key="5">
    <source>
        <dbReference type="EMBL" id="MFD0862736.1"/>
    </source>
</evidence>
<dbReference type="Pfam" id="PF07494">
    <property type="entry name" value="Reg_prop"/>
    <property type="match status" value="1"/>
</dbReference>
<reference evidence="6" key="1">
    <citation type="journal article" date="2019" name="Int. J. Syst. Evol. Microbiol.">
        <title>The Global Catalogue of Microorganisms (GCM) 10K type strain sequencing project: providing services to taxonomists for standard genome sequencing and annotation.</title>
        <authorList>
            <consortium name="The Broad Institute Genomics Platform"/>
            <consortium name="The Broad Institute Genome Sequencing Center for Infectious Disease"/>
            <person name="Wu L."/>
            <person name="Ma J."/>
        </authorList>
    </citation>
    <scope>NUCLEOTIDE SEQUENCE [LARGE SCALE GENOMIC DNA]</scope>
    <source>
        <strain evidence="6">CCUG 62952</strain>
    </source>
</reference>
<feature type="signal peptide" evidence="2">
    <location>
        <begin position="1"/>
        <end position="18"/>
    </location>
</feature>
<dbReference type="PANTHER" id="PTHR34220:SF7">
    <property type="entry name" value="SENSOR HISTIDINE KINASE YPDA"/>
    <property type="match status" value="1"/>
</dbReference>
<dbReference type="Pfam" id="PF06580">
    <property type="entry name" value="His_kinase"/>
    <property type="match status" value="1"/>
</dbReference>
<evidence type="ECO:0000313" key="6">
    <source>
        <dbReference type="Proteomes" id="UP001596978"/>
    </source>
</evidence>
<comment type="caution">
    <text evidence="5">The sequence shown here is derived from an EMBL/GenBank/DDBJ whole genome shotgun (WGS) entry which is preliminary data.</text>
</comment>
<feature type="domain" description="Two component regulator three Y" evidence="4">
    <location>
        <begin position="659"/>
        <end position="719"/>
    </location>
</feature>
<dbReference type="InterPro" id="IPR011110">
    <property type="entry name" value="Reg_prop"/>
</dbReference>
<organism evidence="5 6">
    <name type="scientific">Sungkyunkwania multivorans</name>
    <dbReference type="NCBI Taxonomy" id="1173618"/>
    <lineage>
        <taxon>Bacteria</taxon>
        <taxon>Pseudomonadati</taxon>
        <taxon>Bacteroidota</taxon>
        <taxon>Flavobacteriia</taxon>
        <taxon>Flavobacteriales</taxon>
        <taxon>Flavobacteriaceae</taxon>
        <taxon>Sungkyunkwania</taxon>
    </lineage>
</organism>
<dbReference type="InterPro" id="IPR010559">
    <property type="entry name" value="Sig_transdc_His_kin_internal"/>
</dbReference>
<keyword evidence="1" id="KW-0472">Membrane</keyword>
<dbReference type="PANTHER" id="PTHR34220">
    <property type="entry name" value="SENSOR HISTIDINE KINASE YPDA"/>
    <property type="match status" value="1"/>
</dbReference>
<dbReference type="InterPro" id="IPR036890">
    <property type="entry name" value="HATPase_C_sf"/>
</dbReference>
<feature type="domain" description="Signal transduction histidine kinase internal region" evidence="3">
    <location>
        <begin position="766"/>
        <end position="845"/>
    </location>
</feature>
<dbReference type="RefSeq" id="WP_386408144.1">
    <property type="nucleotide sequence ID" value="NZ_JBHTJH010000010.1"/>
</dbReference>
<dbReference type="InterPro" id="IPR011123">
    <property type="entry name" value="Y_Y_Y"/>
</dbReference>
<accession>A0ABW3CZ07</accession>
<dbReference type="InterPro" id="IPR050640">
    <property type="entry name" value="Bact_2-comp_sensor_kinase"/>
</dbReference>
<dbReference type="InterPro" id="IPR013783">
    <property type="entry name" value="Ig-like_fold"/>
</dbReference>
<keyword evidence="1" id="KW-1133">Transmembrane helix</keyword>
<gene>
    <name evidence="5" type="ORF">ACFQ1M_11020</name>
</gene>
<proteinExistence type="predicted"/>
<protein>
    <submittedName>
        <fullName evidence="5">Histidine kinase</fullName>
    </submittedName>
</protein>
<dbReference type="Gene3D" id="3.30.565.10">
    <property type="entry name" value="Histidine kinase-like ATPase, C-terminal domain"/>
    <property type="match status" value="1"/>
</dbReference>
<sequence>MKETLIFILIFTTMAVQAQIPGLTQFTIDNGLPSNTVYDVIQDEQGFIWLATDNGVSKFDGKSFSNYALEDGLPDNEILYFFKDSKQRIWLIAFNGKIGYYHNGRFHNADNTEFLGSLTFRQYVSDIYEDSRGNIWFYQFKDGVKTLANDNSVTSFDKIPLIHEKKGPYTCILFAEKKEGEVILTHQNIADLKKHDFEDYDIETNKLYTLNFKKDDQWGISENSTLRPNDASYLKEMYNVSYHERMNNPQYGSNPPYFIMSKFSNGTFWVTNCENGVNIYDPSAGLDRYQKILPDIRSSRSYEDREKNVWIGSLSSGVVFLPNQNITGYKNGTDNDLVSIYVDNDFIYTGSKTGTIEILKKISLEKVAQFKTSEIGAVNEIKAHANNVYFLSDNSIIALNSDRKPKEISRNELRPFIDFSVFKSIDFQNDFWYTANSYGILRIQRKDLSQEVIWNERGTNLHRANKDTLWIGTTNGLHYYDNDAVKKLSTETDFDRTTITEIDSYGNNLVFSSNTLGLGILNKNVLTSYNRQDGLLSNNIKFVHIDDHNHIWICSNTGINRLKLNADNSLESIVAYTISDGLYTNDVRSCYVFENKCYVATSSGLNIIDLNKEQHEILPPKVHINEFYLNNEKLDIDSTYTFSYDQKNMEFKFAGISFKSMGNISYEYKLDGIENSWLRTTSNVVRYSSLPPGNYKFKVKAIAKGQVESTRPACIAFRIAPPFYKRAWFVITCLILLISLLGIFIARRIQRQKNIERAKAKIASLKYQALMAQMNPHFIKNMLFNINAQLKQGDGTKAAESMDKFSKLINLVLKATRSNLISLNEEIDTLRLYIELQQIRLGNSFDYQIHTENIDERLLKKIHIPPMLLQPLIENSILHGLRNYEHGNLDILFTLTNDTLTCKICDKGILNEDSLASDADFTSSGISVQNIKERLALISDTNDSEDMFCIKTSIDFPGNKTGSLVTLKIPAIIF</sequence>